<feature type="transmembrane region" description="Helical" evidence="2">
    <location>
        <begin position="114"/>
        <end position="133"/>
    </location>
</feature>
<keyword evidence="2" id="KW-1133">Transmembrane helix</keyword>
<dbReference type="RefSeq" id="WP_344298032.1">
    <property type="nucleotide sequence ID" value="NZ_BAAANJ010000028.1"/>
</dbReference>
<evidence type="ECO:0008006" key="5">
    <source>
        <dbReference type="Google" id="ProtNLM"/>
    </source>
</evidence>
<proteinExistence type="predicted"/>
<feature type="region of interest" description="Disordered" evidence="1">
    <location>
        <begin position="275"/>
        <end position="303"/>
    </location>
</feature>
<name>A0ABN2MD51_9MICO</name>
<keyword evidence="4" id="KW-1185">Reference proteome</keyword>
<keyword evidence="2" id="KW-0812">Transmembrane</keyword>
<reference evidence="3 4" key="1">
    <citation type="journal article" date="2019" name="Int. J. Syst. Evol. Microbiol.">
        <title>The Global Catalogue of Microorganisms (GCM) 10K type strain sequencing project: providing services to taxonomists for standard genome sequencing and annotation.</title>
        <authorList>
            <consortium name="The Broad Institute Genomics Platform"/>
            <consortium name="The Broad Institute Genome Sequencing Center for Infectious Disease"/>
            <person name="Wu L."/>
            <person name="Ma J."/>
        </authorList>
    </citation>
    <scope>NUCLEOTIDE SEQUENCE [LARGE SCALE GENOMIC DNA]</scope>
    <source>
        <strain evidence="3 4">JCM 14322</strain>
    </source>
</reference>
<dbReference type="EMBL" id="BAAANJ010000028">
    <property type="protein sequence ID" value="GAA1821452.1"/>
    <property type="molecule type" value="Genomic_DNA"/>
</dbReference>
<evidence type="ECO:0000313" key="4">
    <source>
        <dbReference type="Proteomes" id="UP001500002"/>
    </source>
</evidence>
<keyword evidence="2" id="KW-0472">Membrane</keyword>
<comment type="caution">
    <text evidence="3">The sequence shown here is derived from an EMBL/GenBank/DDBJ whole genome shotgun (WGS) entry which is preliminary data.</text>
</comment>
<feature type="transmembrane region" description="Helical" evidence="2">
    <location>
        <begin position="42"/>
        <end position="60"/>
    </location>
</feature>
<feature type="transmembrane region" description="Helical" evidence="2">
    <location>
        <begin position="80"/>
        <end position="102"/>
    </location>
</feature>
<dbReference type="Proteomes" id="UP001500002">
    <property type="component" value="Unassembled WGS sequence"/>
</dbReference>
<evidence type="ECO:0000313" key="3">
    <source>
        <dbReference type="EMBL" id="GAA1821452.1"/>
    </source>
</evidence>
<gene>
    <name evidence="3" type="ORF">GCM10009749_35240</name>
</gene>
<sequence>MSRISNFFRIGRPATEPTTASADNPAGAEVEQEYETYSRWPLFPLYIGAYVAIWGGWVSLGRMSGFGPTEMLPGILPWTLDLSIVLPLGLEAYAAFSLGVWLTRKRIAPSARRFARWSSLAGLGLGIAGQVTYHALVGLGYEVAPLWVVMVVAAVPVLTLAAASTLTHELGAGAKRAKAERGSGRPAAADEPQSPDEAADDALAMFGVEATTEPTAVVEATGHKRPVSDEERRQIIAAAEAATEKTGRYSERAIARAFNRSRDTVNRIITEAKEAAEESTTATVPTIDRPEVEDLDTAPAIAA</sequence>
<accession>A0ABN2MD51</accession>
<feature type="transmembrane region" description="Helical" evidence="2">
    <location>
        <begin position="145"/>
        <end position="166"/>
    </location>
</feature>
<organism evidence="3 4">
    <name type="scientific">Agromyces neolithicus</name>
    <dbReference type="NCBI Taxonomy" id="269420"/>
    <lineage>
        <taxon>Bacteria</taxon>
        <taxon>Bacillati</taxon>
        <taxon>Actinomycetota</taxon>
        <taxon>Actinomycetes</taxon>
        <taxon>Micrococcales</taxon>
        <taxon>Microbacteriaceae</taxon>
        <taxon>Agromyces</taxon>
    </lineage>
</organism>
<protein>
    <recommendedName>
        <fullName evidence="5">DUF2637 domain-containing protein</fullName>
    </recommendedName>
</protein>
<feature type="region of interest" description="Disordered" evidence="1">
    <location>
        <begin position="175"/>
        <end position="197"/>
    </location>
</feature>
<evidence type="ECO:0000256" key="2">
    <source>
        <dbReference type="SAM" id="Phobius"/>
    </source>
</evidence>
<evidence type="ECO:0000256" key="1">
    <source>
        <dbReference type="SAM" id="MobiDB-lite"/>
    </source>
</evidence>